<reference evidence="2" key="2">
    <citation type="submission" date="2020-06" db="EMBL/GenBank/DDBJ databases">
        <authorList>
            <person name="Sheffer M."/>
        </authorList>
    </citation>
    <scope>NUCLEOTIDE SEQUENCE</scope>
</reference>
<dbReference type="Proteomes" id="UP000807504">
    <property type="component" value="Unassembled WGS sequence"/>
</dbReference>
<evidence type="ECO:0000313" key="3">
    <source>
        <dbReference type="Proteomes" id="UP000807504"/>
    </source>
</evidence>
<proteinExistence type="predicted"/>
<organism evidence="2 3">
    <name type="scientific">Argiope bruennichi</name>
    <name type="common">Wasp spider</name>
    <name type="synonym">Aranea bruennichi</name>
    <dbReference type="NCBI Taxonomy" id="94029"/>
    <lineage>
        <taxon>Eukaryota</taxon>
        <taxon>Metazoa</taxon>
        <taxon>Ecdysozoa</taxon>
        <taxon>Arthropoda</taxon>
        <taxon>Chelicerata</taxon>
        <taxon>Arachnida</taxon>
        <taxon>Araneae</taxon>
        <taxon>Araneomorphae</taxon>
        <taxon>Entelegynae</taxon>
        <taxon>Araneoidea</taxon>
        <taxon>Araneidae</taxon>
        <taxon>Argiope</taxon>
    </lineage>
</organism>
<dbReference type="AlphaFoldDB" id="A0A8T0EJQ8"/>
<accession>A0A8T0EJQ8</accession>
<protein>
    <submittedName>
        <fullName evidence="2">Uncharacterized protein</fullName>
    </submittedName>
</protein>
<reference evidence="2" key="1">
    <citation type="journal article" date="2020" name="bioRxiv">
        <title>Chromosome-level reference genome of the European wasp spider Argiope bruennichi: a resource for studies on range expansion and evolutionary adaptation.</title>
        <authorList>
            <person name="Sheffer M.M."/>
            <person name="Hoppe A."/>
            <person name="Krehenwinkel H."/>
            <person name="Uhl G."/>
            <person name="Kuss A.W."/>
            <person name="Jensen L."/>
            <person name="Jensen C."/>
            <person name="Gillespie R.G."/>
            <person name="Hoff K.J."/>
            <person name="Prost S."/>
        </authorList>
    </citation>
    <scope>NUCLEOTIDE SEQUENCE</scope>
</reference>
<dbReference type="EMBL" id="JABXBU010002228">
    <property type="protein sequence ID" value="KAF8771588.1"/>
    <property type="molecule type" value="Genomic_DNA"/>
</dbReference>
<evidence type="ECO:0000256" key="1">
    <source>
        <dbReference type="SAM" id="MobiDB-lite"/>
    </source>
</evidence>
<sequence length="83" mass="9080">MIHTAFGSLTVSGENKTGSERSKKPFAISALVCLFINGTIDSLPYGLGLHDSSVPTRWSSRQARQMGERRRLELESVSVEVEG</sequence>
<gene>
    <name evidence="2" type="ORF">HNY73_018988</name>
</gene>
<feature type="compositionally biased region" description="Polar residues" evidence="1">
    <location>
        <begin position="7"/>
        <end position="16"/>
    </location>
</feature>
<feature type="region of interest" description="Disordered" evidence="1">
    <location>
        <begin position="1"/>
        <end position="21"/>
    </location>
</feature>
<comment type="caution">
    <text evidence="2">The sequence shown here is derived from an EMBL/GenBank/DDBJ whole genome shotgun (WGS) entry which is preliminary data.</text>
</comment>
<name>A0A8T0EJQ8_ARGBR</name>
<evidence type="ECO:0000313" key="2">
    <source>
        <dbReference type="EMBL" id="KAF8771588.1"/>
    </source>
</evidence>
<keyword evidence="3" id="KW-1185">Reference proteome</keyword>